<dbReference type="AlphaFoldDB" id="A0A1G5Q3Y5"/>
<evidence type="ECO:0000256" key="1">
    <source>
        <dbReference type="ARBA" id="ARBA00022485"/>
    </source>
</evidence>
<dbReference type="EMBL" id="FMWD01000003">
    <property type="protein sequence ID" value="SCZ56382.1"/>
    <property type="molecule type" value="Genomic_DNA"/>
</dbReference>
<dbReference type="RefSeq" id="WP_092994309.1">
    <property type="nucleotide sequence ID" value="NZ_FMWD01000003.1"/>
</dbReference>
<dbReference type="Proteomes" id="UP000199648">
    <property type="component" value="Unassembled WGS sequence"/>
</dbReference>
<name>A0A1G5Q3Y5_9GAMM</name>
<dbReference type="GO" id="GO:0051539">
    <property type="term" value="F:4 iron, 4 sulfur cluster binding"/>
    <property type="evidence" value="ECO:0007669"/>
    <property type="project" value="UniProtKB-KW"/>
</dbReference>
<dbReference type="GO" id="GO:0016491">
    <property type="term" value="F:oxidoreductase activity"/>
    <property type="evidence" value="ECO:0007669"/>
    <property type="project" value="UniProtKB-KW"/>
</dbReference>
<dbReference type="InterPro" id="IPR039650">
    <property type="entry name" value="HdrA-like"/>
</dbReference>
<evidence type="ECO:0000313" key="7">
    <source>
        <dbReference type="Proteomes" id="UP000199648"/>
    </source>
</evidence>
<reference evidence="6 7" key="1">
    <citation type="submission" date="2016-10" db="EMBL/GenBank/DDBJ databases">
        <authorList>
            <person name="de Groot N.N."/>
        </authorList>
    </citation>
    <scope>NUCLEOTIDE SEQUENCE [LARGE SCALE GENOMIC DNA]</scope>
    <source>
        <strain evidence="6 7">HLD2</strain>
    </source>
</reference>
<accession>A0A1G5Q3Y5</accession>
<dbReference type="PANTHER" id="PTHR43498:SF1">
    <property type="entry name" value="COB--COM HETERODISULFIDE REDUCTASE IRON-SULFUR SUBUNIT A"/>
    <property type="match status" value="1"/>
</dbReference>
<evidence type="ECO:0000256" key="5">
    <source>
        <dbReference type="ARBA" id="ARBA00023014"/>
    </source>
</evidence>
<dbReference type="SUPFAM" id="SSF51905">
    <property type="entry name" value="FAD/NAD(P)-binding domain"/>
    <property type="match status" value="1"/>
</dbReference>
<dbReference type="Pfam" id="PF12831">
    <property type="entry name" value="FAD_oxidored"/>
    <property type="match status" value="1"/>
</dbReference>
<organism evidence="6 7">
    <name type="scientific">Thiohalomonas denitrificans</name>
    <dbReference type="NCBI Taxonomy" id="415747"/>
    <lineage>
        <taxon>Bacteria</taxon>
        <taxon>Pseudomonadati</taxon>
        <taxon>Pseudomonadota</taxon>
        <taxon>Gammaproteobacteria</taxon>
        <taxon>Thiohalomonadales</taxon>
        <taxon>Thiohalomonadaceae</taxon>
        <taxon>Thiohalomonas</taxon>
    </lineage>
</organism>
<evidence type="ECO:0000256" key="2">
    <source>
        <dbReference type="ARBA" id="ARBA00022723"/>
    </source>
</evidence>
<dbReference type="STRING" id="415747.SAMN03097708_01348"/>
<dbReference type="OrthoDB" id="9777740at2"/>
<keyword evidence="2" id="KW-0479">Metal-binding</keyword>
<keyword evidence="4" id="KW-0408">Iron</keyword>
<gene>
    <name evidence="6" type="ORF">SAMN03097708_01348</name>
</gene>
<keyword evidence="3" id="KW-0560">Oxidoreductase</keyword>
<dbReference type="PANTHER" id="PTHR43498">
    <property type="entry name" value="FERREDOXIN:COB-COM HETERODISULFIDE REDUCTASE SUBUNIT A"/>
    <property type="match status" value="1"/>
</dbReference>
<sequence length="487" mass="52925">MPVLPRPDAIHSVPLPPRTARVAGSCDVLVVGGGPAGIGAALGAAATGAHTILVERYGFLGGNATAALVMPFMSYFTEFHRPERLGSHTLLPTDHGPGEPVLAGVLRQFVKRLLERGGAVLPSQETGYTVPFDPEILKQVAMEMLDEAGVQFLFHAFASGILGYEQPEGVIFETKSGPVVIHARTVVDCTGDGDIAFNAGAPYETGRDTDGLVQPMTLMFRMAEFEKAAFENYARRHPQDWRGVHGLWDLVRRATEEGELDLPREDILFFATPHPREVSVNSTRVTRAVPLFGTDVWDLSYAEWSARHQMRQIVAFFRHYVPGFEQSYPVQSGTQVGVRESRRILGDYRLTGDDVLSARKFDDVVARNAYPIDVHNPRGSGTTLTRVPPGEAYDIPLRCLLPRDVENLVVAGRCISGSHEAHSSYRVMPVAMSLGQAGGVCAALAALKGVTPRELAVDDVQRELLRQGADLRGITNANHGGHGDHGE</sequence>
<evidence type="ECO:0000256" key="4">
    <source>
        <dbReference type="ARBA" id="ARBA00023004"/>
    </source>
</evidence>
<keyword evidence="5" id="KW-0411">Iron-sulfur</keyword>
<evidence type="ECO:0000313" key="6">
    <source>
        <dbReference type="EMBL" id="SCZ56382.1"/>
    </source>
</evidence>
<dbReference type="GO" id="GO:0046872">
    <property type="term" value="F:metal ion binding"/>
    <property type="evidence" value="ECO:0007669"/>
    <property type="project" value="UniProtKB-KW"/>
</dbReference>
<keyword evidence="1" id="KW-0004">4Fe-4S</keyword>
<dbReference type="InterPro" id="IPR036188">
    <property type="entry name" value="FAD/NAD-bd_sf"/>
</dbReference>
<proteinExistence type="predicted"/>
<evidence type="ECO:0000256" key="3">
    <source>
        <dbReference type="ARBA" id="ARBA00023002"/>
    </source>
</evidence>
<protein>
    <submittedName>
        <fullName evidence="6">FAD dependent oxidoreductase</fullName>
    </submittedName>
</protein>
<keyword evidence="7" id="KW-1185">Reference proteome</keyword>
<dbReference type="Gene3D" id="3.50.50.60">
    <property type="entry name" value="FAD/NAD(P)-binding domain"/>
    <property type="match status" value="1"/>
</dbReference>